<sequence>DLEPQDHLEIADLICRIRNSKVEKESLSFKKAVKKINNTPKLFYGSFETYKSDAKLGRHFYFLGKEKEKFYQLLIPENHPALALFPKFSYLNYQRLCYIEGAENIPIEKNSLEYA</sequence>
<organism evidence="1 2">
    <name type="scientific">Racocetra persica</name>
    <dbReference type="NCBI Taxonomy" id="160502"/>
    <lineage>
        <taxon>Eukaryota</taxon>
        <taxon>Fungi</taxon>
        <taxon>Fungi incertae sedis</taxon>
        <taxon>Mucoromycota</taxon>
        <taxon>Glomeromycotina</taxon>
        <taxon>Glomeromycetes</taxon>
        <taxon>Diversisporales</taxon>
        <taxon>Gigasporaceae</taxon>
        <taxon>Racocetra</taxon>
    </lineage>
</organism>
<gene>
    <name evidence="1" type="ORF">RPERSI_LOCUS34171</name>
</gene>
<feature type="non-terminal residue" evidence="1">
    <location>
        <position position="115"/>
    </location>
</feature>
<reference evidence="1" key="1">
    <citation type="submission" date="2021-06" db="EMBL/GenBank/DDBJ databases">
        <authorList>
            <person name="Kallberg Y."/>
            <person name="Tangrot J."/>
            <person name="Rosling A."/>
        </authorList>
    </citation>
    <scope>NUCLEOTIDE SEQUENCE</scope>
    <source>
        <strain evidence="1">MA461A</strain>
    </source>
</reference>
<keyword evidence="2" id="KW-1185">Reference proteome</keyword>
<name>A0ACA9SQR8_9GLOM</name>
<accession>A0ACA9SQR8</accession>
<protein>
    <submittedName>
        <fullName evidence="1">19885_t:CDS:1</fullName>
    </submittedName>
</protein>
<feature type="non-terminal residue" evidence="1">
    <location>
        <position position="1"/>
    </location>
</feature>
<comment type="caution">
    <text evidence="1">The sequence shown here is derived from an EMBL/GenBank/DDBJ whole genome shotgun (WGS) entry which is preliminary data.</text>
</comment>
<proteinExistence type="predicted"/>
<evidence type="ECO:0000313" key="1">
    <source>
        <dbReference type="EMBL" id="CAG8846493.1"/>
    </source>
</evidence>
<evidence type="ECO:0000313" key="2">
    <source>
        <dbReference type="Proteomes" id="UP000789920"/>
    </source>
</evidence>
<dbReference type="EMBL" id="CAJVQC010151535">
    <property type="protein sequence ID" value="CAG8846493.1"/>
    <property type="molecule type" value="Genomic_DNA"/>
</dbReference>
<dbReference type="Proteomes" id="UP000789920">
    <property type="component" value="Unassembled WGS sequence"/>
</dbReference>